<evidence type="ECO:0000313" key="1">
    <source>
        <dbReference type="EMBL" id="KAK4506388.1"/>
    </source>
</evidence>
<keyword evidence="2" id="KW-1185">Reference proteome</keyword>
<organism evidence="1 2">
    <name type="scientific">Zasmidium cellare</name>
    <name type="common">Wine cellar mold</name>
    <name type="synonym">Racodium cellare</name>
    <dbReference type="NCBI Taxonomy" id="395010"/>
    <lineage>
        <taxon>Eukaryota</taxon>
        <taxon>Fungi</taxon>
        <taxon>Dikarya</taxon>
        <taxon>Ascomycota</taxon>
        <taxon>Pezizomycotina</taxon>
        <taxon>Dothideomycetes</taxon>
        <taxon>Dothideomycetidae</taxon>
        <taxon>Mycosphaerellales</taxon>
        <taxon>Mycosphaerellaceae</taxon>
        <taxon>Zasmidium</taxon>
    </lineage>
</organism>
<reference evidence="1 2" key="1">
    <citation type="journal article" date="2023" name="G3 (Bethesda)">
        <title>A chromosome-level genome assembly of Zasmidium syzygii isolated from banana leaves.</title>
        <authorList>
            <person name="van Westerhoven A.C."/>
            <person name="Mehrabi R."/>
            <person name="Talebi R."/>
            <person name="Steentjes M.B.F."/>
            <person name="Corcolon B."/>
            <person name="Chong P.A."/>
            <person name="Kema G.H.J."/>
            <person name="Seidl M.F."/>
        </authorList>
    </citation>
    <scope>NUCLEOTIDE SEQUENCE [LARGE SCALE GENOMIC DNA]</scope>
    <source>
        <strain evidence="1 2">P124</strain>
    </source>
</reference>
<proteinExistence type="predicted"/>
<protein>
    <submittedName>
        <fullName evidence="1">Uncharacterized protein</fullName>
    </submittedName>
</protein>
<gene>
    <name evidence="1" type="ORF">PRZ48_000118</name>
</gene>
<dbReference type="EMBL" id="JAXOVC010000001">
    <property type="protein sequence ID" value="KAK4506388.1"/>
    <property type="molecule type" value="Genomic_DNA"/>
</dbReference>
<sequence length="327" mass="37100">MFSMVEPQYRPSLNRSWGERIINSANGLAKDFFTGPASGFDIPHGLAGKSTSQTRASTRRATRDIPRKLQGGGGILACDFRLLREAEEEEQRELEFKRFAESGVGSWKENEGEGMCGGYAEMQARGEEYEKKPMDEEEQPQGKPEWFAARWPANVTLPPAAMGGWQSPATVEAGETRTDLWKNLDEVEDIWTRSQSAAVERLQQIQNHLSKPQKPRAHILRPIQPLPEDFESFQNLLQTIRTSQPQDAENLDITYLQCSHMECHRRLEEQNRNLPVDLRTRACVHTGEGIMSNNLVPKLLQSRGAELRSLCEAVHSMAEVRRDQDQE</sequence>
<dbReference type="Proteomes" id="UP001305779">
    <property type="component" value="Unassembled WGS sequence"/>
</dbReference>
<accession>A0ABR0EYV0</accession>
<comment type="caution">
    <text evidence="1">The sequence shown here is derived from an EMBL/GenBank/DDBJ whole genome shotgun (WGS) entry which is preliminary data.</text>
</comment>
<evidence type="ECO:0000313" key="2">
    <source>
        <dbReference type="Proteomes" id="UP001305779"/>
    </source>
</evidence>
<name>A0ABR0EYV0_ZASCE</name>